<gene>
    <name evidence="1" type="ORF">RhiirA5_443151</name>
</gene>
<dbReference type="AlphaFoldDB" id="A0A2N0NE48"/>
<accession>A0A2N0NE48</accession>
<reference evidence="1 2" key="1">
    <citation type="submission" date="2016-04" db="EMBL/GenBank/DDBJ databases">
        <title>Genome analyses suggest a sexual origin of heterokaryosis in a supposedly ancient asexual fungus.</title>
        <authorList>
            <person name="Ropars J."/>
            <person name="Sedzielewska K."/>
            <person name="Noel J."/>
            <person name="Charron P."/>
            <person name="Farinelli L."/>
            <person name="Marton T."/>
            <person name="Kruger M."/>
            <person name="Pelin A."/>
            <person name="Brachmann A."/>
            <person name="Corradi N."/>
        </authorList>
    </citation>
    <scope>NUCLEOTIDE SEQUENCE [LARGE SCALE GENOMIC DNA]</scope>
    <source>
        <strain evidence="1 2">A5</strain>
    </source>
</reference>
<dbReference type="Proteomes" id="UP000232722">
    <property type="component" value="Unassembled WGS sequence"/>
</dbReference>
<proteinExistence type="predicted"/>
<dbReference type="EMBL" id="LLXJ01009677">
    <property type="protein sequence ID" value="PKB92852.1"/>
    <property type="molecule type" value="Genomic_DNA"/>
</dbReference>
<evidence type="ECO:0000313" key="2">
    <source>
        <dbReference type="Proteomes" id="UP000232722"/>
    </source>
</evidence>
<comment type="caution">
    <text evidence="1">The sequence shown here is derived from an EMBL/GenBank/DDBJ whole genome shotgun (WGS) entry which is preliminary data.</text>
</comment>
<evidence type="ECO:0000313" key="1">
    <source>
        <dbReference type="EMBL" id="PKB92852.1"/>
    </source>
</evidence>
<name>A0A2N0NE48_9GLOM</name>
<sequence length="250" mass="29088">MNKNKRENIASFLASLSNIIKKNPTLGEKIALCNSCHMALRNMYKSISDRGEVTKEKIKNVVLNGSYTFGSDEKDDKCFVLLNYTSRTSKSKVLMTYNMNEILDLRERASLLIAKRPKSKISVNEKDGVISKKNILNEFTVQVDIAQEIIKVVSVLMQLGHFDYITFEYELMGTDKMKDYLKFLKSELKNWQTIIDRAREDCYYLTFFPARHILAFHDYFTSEKLDEENEECKTLVRFVNNKAKLPSRKD</sequence>
<organism evidence="1 2">
    <name type="scientific">Rhizophagus irregularis</name>
    <dbReference type="NCBI Taxonomy" id="588596"/>
    <lineage>
        <taxon>Eukaryota</taxon>
        <taxon>Fungi</taxon>
        <taxon>Fungi incertae sedis</taxon>
        <taxon>Mucoromycota</taxon>
        <taxon>Glomeromycotina</taxon>
        <taxon>Glomeromycetes</taxon>
        <taxon>Glomerales</taxon>
        <taxon>Glomeraceae</taxon>
        <taxon>Rhizophagus</taxon>
    </lineage>
</organism>
<feature type="non-terminal residue" evidence="1">
    <location>
        <position position="250"/>
    </location>
</feature>
<protein>
    <submittedName>
        <fullName evidence="1">Uncharacterized protein</fullName>
    </submittedName>
</protein>
<reference evidence="1 2" key="2">
    <citation type="submission" date="2017-09" db="EMBL/GenBank/DDBJ databases">
        <title>Extensive intraspecific genome diversity in a model arbuscular mycorrhizal fungus.</title>
        <authorList>
            <person name="Chen E.C."/>
            <person name="Morin E."/>
            <person name="Beaudet D."/>
            <person name="Noel J."/>
            <person name="Ndikumana S."/>
            <person name="Charron P."/>
            <person name="St-Onge C."/>
            <person name="Giorgi J."/>
            <person name="Grigoriev I.V."/>
            <person name="Roux C."/>
            <person name="Martin F.M."/>
            <person name="Corradi N."/>
        </authorList>
    </citation>
    <scope>NUCLEOTIDE SEQUENCE [LARGE SCALE GENOMIC DNA]</scope>
    <source>
        <strain evidence="1 2">A5</strain>
    </source>
</reference>